<organism evidence="14 15">
    <name type="scientific">Photobacterium leiognathi lrivu.4.1</name>
    <dbReference type="NCBI Taxonomy" id="1248232"/>
    <lineage>
        <taxon>Bacteria</taxon>
        <taxon>Pseudomonadati</taxon>
        <taxon>Pseudomonadota</taxon>
        <taxon>Gammaproteobacteria</taxon>
        <taxon>Vibrionales</taxon>
        <taxon>Vibrionaceae</taxon>
        <taxon>Photobacterium</taxon>
    </lineage>
</organism>
<sequence length="264" mass="29427">MNVSALRHPKENLYRMLCIIIGGLIWAALLLGTLFSILVFLIPIAFFLWLSSKFFQASIFGNAVHVNNNQYTSLNTMANEIATALSIKNKPEMFIVNAQGLTNALAVKFLSRKYTLLFSDLVDLLWEEKKQDQLRFVIAHELAHHAAGHVNFWINLLMKPAMFVPFLGSAYSRACELTCDRIAAEIVNNKQASLNALIALASGSKELLAATNNDSFVQQELSVPAVFGFLQEITSSHPRMTKRVIAINTYQGNTQEPNLIAREA</sequence>
<comment type="cofactor">
    <cofactor evidence="11">
        <name>Zn(2+)</name>
        <dbReference type="ChEBI" id="CHEBI:29105"/>
    </cofactor>
    <text evidence="11">Binds 1 zinc ion per subunit.</text>
</comment>
<evidence type="ECO:0000256" key="5">
    <source>
        <dbReference type="ARBA" id="ARBA00022723"/>
    </source>
</evidence>
<feature type="domain" description="Peptidase M48" evidence="13">
    <location>
        <begin position="72"/>
        <end position="159"/>
    </location>
</feature>
<proteinExistence type="inferred from homology"/>
<keyword evidence="4 12" id="KW-0812">Transmembrane</keyword>
<keyword evidence="3 11" id="KW-0645">Protease</keyword>
<dbReference type="CDD" id="cd07325">
    <property type="entry name" value="M48_Ste24p_like"/>
    <property type="match status" value="1"/>
</dbReference>
<keyword evidence="7 11" id="KW-0862">Zinc</keyword>
<evidence type="ECO:0000256" key="6">
    <source>
        <dbReference type="ARBA" id="ARBA00022801"/>
    </source>
</evidence>
<dbReference type="Gene3D" id="3.30.2010.10">
    <property type="entry name" value="Metalloproteases ('zincins'), catalytic domain"/>
    <property type="match status" value="1"/>
</dbReference>
<dbReference type="eggNOG" id="COG0501">
    <property type="taxonomic scope" value="Bacteria"/>
</dbReference>
<dbReference type="InterPro" id="IPR001915">
    <property type="entry name" value="Peptidase_M48"/>
</dbReference>
<evidence type="ECO:0000256" key="8">
    <source>
        <dbReference type="ARBA" id="ARBA00022989"/>
    </source>
</evidence>
<reference evidence="15" key="1">
    <citation type="submission" date="2012-12" db="EMBL/GenBank/DDBJ databases">
        <title>Genome Sequence of Photobacterium leiognathi lrivu.4.1.</title>
        <authorList>
            <person name="Urbanczyk H."/>
            <person name="Ogura Y."/>
            <person name="Hayashi T."/>
            <person name="Dunlap P.V."/>
        </authorList>
    </citation>
    <scope>NUCLEOTIDE SEQUENCE [LARGE SCALE GENOMIC DNA]</scope>
    <source>
        <strain evidence="15">lrivu.4.1</strain>
    </source>
</reference>
<evidence type="ECO:0000313" key="15">
    <source>
        <dbReference type="Proteomes" id="UP000030675"/>
    </source>
</evidence>
<protein>
    <submittedName>
        <fullName evidence="14">Peptidase M48 family protein</fullName>
    </submittedName>
</protein>
<dbReference type="InterPro" id="IPR050083">
    <property type="entry name" value="HtpX_protease"/>
</dbReference>
<dbReference type="HOGENOM" id="CLU_038900_1_0_6"/>
<dbReference type="AlphaFoldDB" id="A0A0U1P6M7"/>
<dbReference type="Pfam" id="PF01435">
    <property type="entry name" value="Peptidase_M48"/>
    <property type="match status" value="2"/>
</dbReference>
<evidence type="ECO:0000256" key="7">
    <source>
        <dbReference type="ARBA" id="ARBA00022833"/>
    </source>
</evidence>
<dbReference type="EMBL" id="DF196819">
    <property type="protein sequence ID" value="GAD30240.1"/>
    <property type="molecule type" value="Genomic_DNA"/>
</dbReference>
<accession>A0A0U1P6M7</accession>
<evidence type="ECO:0000256" key="11">
    <source>
        <dbReference type="RuleBase" id="RU003983"/>
    </source>
</evidence>
<dbReference type="PANTHER" id="PTHR43221:SF1">
    <property type="entry name" value="PROTEASE HTPX"/>
    <property type="match status" value="1"/>
</dbReference>
<evidence type="ECO:0000256" key="4">
    <source>
        <dbReference type="ARBA" id="ARBA00022692"/>
    </source>
</evidence>
<evidence type="ECO:0000256" key="12">
    <source>
        <dbReference type="SAM" id="Phobius"/>
    </source>
</evidence>
<evidence type="ECO:0000256" key="2">
    <source>
        <dbReference type="ARBA" id="ARBA00022475"/>
    </source>
</evidence>
<dbReference type="GO" id="GO:0006508">
    <property type="term" value="P:proteolysis"/>
    <property type="evidence" value="ECO:0007669"/>
    <property type="project" value="UniProtKB-KW"/>
</dbReference>
<keyword evidence="5" id="KW-0479">Metal-binding</keyword>
<dbReference type="GO" id="GO:0004222">
    <property type="term" value="F:metalloendopeptidase activity"/>
    <property type="evidence" value="ECO:0007669"/>
    <property type="project" value="InterPro"/>
</dbReference>
<dbReference type="PANTHER" id="PTHR43221">
    <property type="entry name" value="PROTEASE HTPX"/>
    <property type="match status" value="1"/>
</dbReference>
<dbReference type="GO" id="GO:0046872">
    <property type="term" value="F:metal ion binding"/>
    <property type="evidence" value="ECO:0007669"/>
    <property type="project" value="UniProtKB-KW"/>
</dbReference>
<evidence type="ECO:0000259" key="13">
    <source>
        <dbReference type="Pfam" id="PF01435"/>
    </source>
</evidence>
<keyword evidence="2" id="KW-1003">Cell membrane</keyword>
<keyword evidence="9 11" id="KW-0482">Metalloprotease</keyword>
<dbReference type="RefSeq" id="WP_023932878.1">
    <property type="nucleotide sequence ID" value="NZ_DF196819.1"/>
</dbReference>
<keyword evidence="6 11" id="KW-0378">Hydrolase</keyword>
<dbReference type="GO" id="GO:0005886">
    <property type="term" value="C:plasma membrane"/>
    <property type="evidence" value="ECO:0007669"/>
    <property type="project" value="UniProtKB-SubCell"/>
</dbReference>
<comment type="subcellular location">
    <subcellularLocation>
        <location evidence="1">Cell membrane</location>
        <topology evidence="1">Multi-pass membrane protein</topology>
    </subcellularLocation>
</comment>
<dbReference type="Proteomes" id="UP000030675">
    <property type="component" value="Unassembled WGS sequence"/>
</dbReference>
<evidence type="ECO:0000256" key="1">
    <source>
        <dbReference type="ARBA" id="ARBA00004651"/>
    </source>
</evidence>
<comment type="similarity">
    <text evidence="11">Belongs to the peptidase M48 family.</text>
</comment>
<keyword evidence="8 12" id="KW-1133">Transmembrane helix</keyword>
<evidence type="ECO:0000256" key="10">
    <source>
        <dbReference type="ARBA" id="ARBA00023136"/>
    </source>
</evidence>
<feature type="domain" description="Peptidase M48" evidence="13">
    <location>
        <begin position="161"/>
        <end position="249"/>
    </location>
</feature>
<evidence type="ECO:0000313" key="14">
    <source>
        <dbReference type="EMBL" id="GAD30240.1"/>
    </source>
</evidence>
<feature type="transmembrane region" description="Helical" evidence="12">
    <location>
        <begin position="17"/>
        <end position="50"/>
    </location>
</feature>
<evidence type="ECO:0000256" key="9">
    <source>
        <dbReference type="ARBA" id="ARBA00023049"/>
    </source>
</evidence>
<name>A0A0U1P6M7_PHOLE</name>
<evidence type="ECO:0000256" key="3">
    <source>
        <dbReference type="ARBA" id="ARBA00022670"/>
    </source>
</evidence>
<keyword evidence="10 12" id="KW-0472">Membrane</keyword>
<gene>
    <name evidence="14" type="ORF">PLEI_1895</name>
</gene>